<accession>A0A9W6FTU8</accession>
<dbReference type="SUPFAM" id="SSF52413">
    <property type="entry name" value="UDP-glucose/GDP-mannose dehydrogenase C-terminal domain"/>
    <property type="match status" value="1"/>
</dbReference>
<dbReference type="InterPro" id="IPR014027">
    <property type="entry name" value="UDP-Glc/GDP-Man_DH_C"/>
</dbReference>
<keyword evidence="1" id="KW-0560">Oxidoreductase</keyword>
<dbReference type="PANTHER" id="PTHR43491">
    <property type="entry name" value="UDP-N-ACETYL-D-MANNOSAMINE DEHYDROGENASE"/>
    <property type="match status" value="1"/>
</dbReference>
<keyword evidence="2" id="KW-0520">NAD</keyword>
<dbReference type="InterPro" id="IPR028359">
    <property type="entry name" value="UDP_ManNAc/GlcNAc_DH"/>
</dbReference>
<dbReference type="InterPro" id="IPR014026">
    <property type="entry name" value="UDP-Glc/GDP-Man_DH_dimer"/>
</dbReference>
<feature type="domain" description="UDP-glucose/GDP-mannose dehydrogenase C-terminal" evidence="4">
    <location>
        <begin position="328"/>
        <end position="426"/>
    </location>
</feature>
<dbReference type="GO" id="GO:0051287">
    <property type="term" value="F:NAD binding"/>
    <property type="evidence" value="ECO:0007669"/>
    <property type="project" value="InterPro"/>
</dbReference>
<dbReference type="Proteomes" id="UP001144372">
    <property type="component" value="Unassembled WGS sequence"/>
</dbReference>
<dbReference type="NCBIfam" id="TIGR03026">
    <property type="entry name" value="NDP-sugDHase"/>
    <property type="match status" value="1"/>
</dbReference>
<dbReference type="Gene3D" id="3.40.50.720">
    <property type="entry name" value="NAD(P)-binding Rossmann-like Domain"/>
    <property type="match status" value="2"/>
</dbReference>
<dbReference type="GO" id="GO:0000271">
    <property type="term" value="P:polysaccharide biosynthetic process"/>
    <property type="evidence" value="ECO:0007669"/>
    <property type="project" value="InterPro"/>
</dbReference>
<keyword evidence="6" id="KW-1185">Reference proteome</keyword>
<dbReference type="SMART" id="SM00984">
    <property type="entry name" value="UDPG_MGDP_dh_C"/>
    <property type="match status" value="1"/>
</dbReference>
<dbReference type="InterPro" id="IPR017476">
    <property type="entry name" value="UDP-Glc/GDP-Man"/>
</dbReference>
<dbReference type="EMBL" id="BSDR01000001">
    <property type="protein sequence ID" value="GLI34221.1"/>
    <property type="molecule type" value="Genomic_DNA"/>
</dbReference>
<dbReference type="InterPro" id="IPR001732">
    <property type="entry name" value="UDP-Glc/GDP-Man_DH_N"/>
</dbReference>
<reference evidence="5" key="1">
    <citation type="submission" date="2022-12" db="EMBL/GenBank/DDBJ databases">
        <title>Reference genome sequencing for broad-spectrum identification of bacterial and archaeal isolates by mass spectrometry.</title>
        <authorList>
            <person name="Sekiguchi Y."/>
            <person name="Tourlousse D.M."/>
        </authorList>
    </citation>
    <scope>NUCLEOTIDE SEQUENCE</scope>
    <source>
        <strain evidence="5">ASRB1</strain>
    </source>
</reference>
<organism evidence="5 6">
    <name type="scientific">Desulforhabdus amnigena</name>
    <dbReference type="NCBI Taxonomy" id="40218"/>
    <lineage>
        <taxon>Bacteria</taxon>
        <taxon>Pseudomonadati</taxon>
        <taxon>Thermodesulfobacteriota</taxon>
        <taxon>Syntrophobacteria</taxon>
        <taxon>Syntrophobacterales</taxon>
        <taxon>Syntrophobacteraceae</taxon>
        <taxon>Desulforhabdus</taxon>
    </lineage>
</organism>
<evidence type="ECO:0000256" key="3">
    <source>
        <dbReference type="PIRNR" id="PIRNR000124"/>
    </source>
</evidence>
<evidence type="ECO:0000256" key="1">
    <source>
        <dbReference type="ARBA" id="ARBA00023002"/>
    </source>
</evidence>
<dbReference type="PANTHER" id="PTHR43491:SF1">
    <property type="entry name" value="UDP-N-ACETYL-D-MANNOSAMINE DEHYDROGENASE"/>
    <property type="match status" value="1"/>
</dbReference>
<dbReference type="GO" id="GO:0016616">
    <property type="term" value="F:oxidoreductase activity, acting on the CH-OH group of donors, NAD or NADP as acceptor"/>
    <property type="evidence" value="ECO:0007669"/>
    <property type="project" value="InterPro"/>
</dbReference>
<dbReference type="SUPFAM" id="SSF51735">
    <property type="entry name" value="NAD(P)-binding Rossmann-fold domains"/>
    <property type="match status" value="1"/>
</dbReference>
<dbReference type="RefSeq" id="WP_281793482.1">
    <property type="nucleotide sequence ID" value="NZ_BSDR01000001.1"/>
</dbReference>
<dbReference type="InterPro" id="IPR008927">
    <property type="entry name" value="6-PGluconate_DH-like_C_sf"/>
</dbReference>
<evidence type="ECO:0000259" key="4">
    <source>
        <dbReference type="SMART" id="SM00984"/>
    </source>
</evidence>
<gene>
    <name evidence="5" type="ORF">DAMNIGENAA_16540</name>
</gene>
<name>A0A9W6FTU8_9BACT</name>
<evidence type="ECO:0000313" key="6">
    <source>
        <dbReference type="Proteomes" id="UP001144372"/>
    </source>
</evidence>
<dbReference type="InterPro" id="IPR036220">
    <property type="entry name" value="UDP-Glc/GDP-Man_DH_C_sf"/>
</dbReference>
<dbReference type="Pfam" id="PF03720">
    <property type="entry name" value="UDPG_MGDP_dh_C"/>
    <property type="match status" value="1"/>
</dbReference>
<dbReference type="GO" id="GO:0016628">
    <property type="term" value="F:oxidoreductase activity, acting on the CH-CH group of donors, NAD or NADP as acceptor"/>
    <property type="evidence" value="ECO:0007669"/>
    <property type="project" value="InterPro"/>
</dbReference>
<comment type="caution">
    <text evidence="5">The sequence shown here is derived from an EMBL/GenBank/DDBJ whole genome shotgun (WGS) entry which is preliminary data.</text>
</comment>
<proteinExistence type="inferred from homology"/>
<dbReference type="PIRSF" id="PIRSF500136">
    <property type="entry name" value="UDP_ManNAc_DH"/>
    <property type="match status" value="1"/>
</dbReference>
<dbReference type="Pfam" id="PF00984">
    <property type="entry name" value="UDPG_MGDP_dh"/>
    <property type="match status" value="1"/>
</dbReference>
<dbReference type="PIRSF" id="PIRSF000124">
    <property type="entry name" value="UDPglc_GDPman_dh"/>
    <property type="match status" value="1"/>
</dbReference>
<dbReference type="InterPro" id="IPR036291">
    <property type="entry name" value="NAD(P)-bd_dom_sf"/>
</dbReference>
<dbReference type="AlphaFoldDB" id="A0A9W6FTU8"/>
<comment type="similarity">
    <text evidence="3">Belongs to the UDP-glucose/GDP-mannose dehydrogenase family.</text>
</comment>
<evidence type="ECO:0000313" key="5">
    <source>
        <dbReference type="EMBL" id="GLI34221.1"/>
    </source>
</evidence>
<protein>
    <submittedName>
        <fullName evidence="5">UDP-N-acetyl-D-glucosamine dehydrogenase</fullName>
    </submittedName>
</protein>
<dbReference type="Pfam" id="PF03721">
    <property type="entry name" value="UDPG_MGDP_dh_N"/>
    <property type="match status" value="1"/>
</dbReference>
<evidence type="ECO:0000256" key="2">
    <source>
        <dbReference type="ARBA" id="ARBA00023027"/>
    </source>
</evidence>
<dbReference type="SUPFAM" id="SSF48179">
    <property type="entry name" value="6-phosphogluconate dehydrogenase C-terminal domain-like"/>
    <property type="match status" value="1"/>
</dbReference>
<sequence length="437" mass="49198">MNELLGKIQKKEATVGIIGLGYVGLPLLIRFGEAGFPLIGFDVDSRKVNDLLHGQSYIKHIPMQSINDFFERKQLDVTISFERLQEADCIIICVPTPLTEKMEPDLRFVTDTTETVAKYLRTGQLVVLESTTYPGTTEELMLPMLQQKGMQVGRDFFLAFSPEREDPGNQKFHTGNIPKVVGGVTPECLECAKTLYGSALSEIVPVSSTRVAELTKLLENIYRSVNIALVNELKMLAQRMGIDIWEVIAAAATKPFGFTPFYPGPGLGGHCIPIDPFYLSWKAREYDFTTRFIQLAGEVNVGMPYYVLERTAEALNSRKKCLNGSKILVLGVAYKKDIDDDRESPTYAIMELLLKRGAQVFYNDPHIPKLKPGRKHQFQLESLQLTEEVLNDMDAVMILTDHSTYDYEWIVKNATMVIDTRNATKEVREGKEKIVKA</sequence>